<dbReference type="PANTHER" id="PTHR13887">
    <property type="entry name" value="GLUTATHIONE S-TRANSFERASE KAPPA"/>
    <property type="match status" value="1"/>
</dbReference>
<evidence type="ECO:0000256" key="1">
    <source>
        <dbReference type="ARBA" id="ARBA00005791"/>
    </source>
</evidence>
<dbReference type="InterPro" id="IPR012336">
    <property type="entry name" value="Thioredoxin-like_fold"/>
</dbReference>
<evidence type="ECO:0000313" key="9">
    <source>
        <dbReference type="Proteomes" id="UP000229176"/>
    </source>
</evidence>
<dbReference type="Pfam" id="PF13462">
    <property type="entry name" value="Thioredoxin_4"/>
    <property type="match status" value="1"/>
</dbReference>
<evidence type="ECO:0000256" key="5">
    <source>
        <dbReference type="ARBA" id="ARBA00023284"/>
    </source>
</evidence>
<evidence type="ECO:0000256" key="2">
    <source>
        <dbReference type="ARBA" id="ARBA00022729"/>
    </source>
</evidence>
<dbReference type="AlphaFoldDB" id="A0A2H0CGT9"/>
<dbReference type="PROSITE" id="PS51352">
    <property type="entry name" value="THIOREDOXIN_2"/>
    <property type="match status" value="1"/>
</dbReference>
<name>A0A2H0CGT9_9BACT</name>
<dbReference type="GO" id="GO:0016491">
    <property type="term" value="F:oxidoreductase activity"/>
    <property type="evidence" value="ECO:0007669"/>
    <property type="project" value="UniProtKB-KW"/>
</dbReference>
<keyword evidence="6" id="KW-0472">Membrane</keyword>
<evidence type="ECO:0000259" key="7">
    <source>
        <dbReference type="PROSITE" id="PS51352"/>
    </source>
</evidence>
<keyword evidence="5" id="KW-0676">Redox-active center</keyword>
<keyword evidence="6" id="KW-0812">Transmembrane</keyword>
<dbReference type="InterPro" id="IPR036249">
    <property type="entry name" value="Thioredoxin-like_sf"/>
</dbReference>
<dbReference type="Gene3D" id="3.40.30.10">
    <property type="entry name" value="Glutaredoxin"/>
    <property type="match status" value="1"/>
</dbReference>
<evidence type="ECO:0000313" key="8">
    <source>
        <dbReference type="EMBL" id="PIP68969.1"/>
    </source>
</evidence>
<dbReference type="PANTHER" id="PTHR13887:SF14">
    <property type="entry name" value="DISULFIDE BOND FORMATION PROTEIN D"/>
    <property type="match status" value="1"/>
</dbReference>
<keyword evidence="2" id="KW-0732">Signal</keyword>
<evidence type="ECO:0000256" key="3">
    <source>
        <dbReference type="ARBA" id="ARBA00023002"/>
    </source>
</evidence>
<reference evidence="8 9" key="1">
    <citation type="submission" date="2017-09" db="EMBL/GenBank/DDBJ databases">
        <title>Depth-based differentiation of microbial function through sediment-hosted aquifers and enrichment of novel symbionts in the deep terrestrial subsurface.</title>
        <authorList>
            <person name="Probst A.J."/>
            <person name="Ladd B."/>
            <person name="Jarett J.K."/>
            <person name="Geller-Mcgrath D.E."/>
            <person name="Sieber C.M."/>
            <person name="Emerson J.B."/>
            <person name="Anantharaman K."/>
            <person name="Thomas B.C."/>
            <person name="Malmstrom R."/>
            <person name="Stieglmeier M."/>
            <person name="Klingl A."/>
            <person name="Woyke T."/>
            <person name="Ryan C.M."/>
            <person name="Banfield J.F."/>
        </authorList>
    </citation>
    <scope>NUCLEOTIDE SEQUENCE [LARGE SCALE GENOMIC DNA]</scope>
    <source>
        <strain evidence="8">CG22_combo_CG10-13_8_21_14_all_32_8</strain>
    </source>
</reference>
<keyword evidence="6" id="KW-1133">Transmembrane helix</keyword>
<organism evidence="8 9">
    <name type="scientific">Candidatus Nomurabacteria bacterium CG22_combo_CG10-13_8_21_14_all_32_8</name>
    <dbReference type="NCBI Taxonomy" id="1974732"/>
    <lineage>
        <taxon>Bacteria</taxon>
        <taxon>Candidatus Nomuraibacteriota</taxon>
    </lineage>
</organism>
<dbReference type="EMBL" id="PCTI01000029">
    <property type="protein sequence ID" value="PIP68969.1"/>
    <property type="molecule type" value="Genomic_DNA"/>
</dbReference>
<evidence type="ECO:0000256" key="6">
    <source>
        <dbReference type="SAM" id="Phobius"/>
    </source>
</evidence>
<protein>
    <submittedName>
        <fullName evidence="8">Disulfide bond formation protein DsbA</fullName>
    </submittedName>
</protein>
<accession>A0A2H0CGT9</accession>
<feature type="transmembrane region" description="Helical" evidence="6">
    <location>
        <begin position="22"/>
        <end position="41"/>
    </location>
</feature>
<proteinExistence type="inferred from homology"/>
<keyword evidence="3" id="KW-0560">Oxidoreductase</keyword>
<comment type="caution">
    <text evidence="8">The sequence shown here is derived from an EMBL/GenBank/DDBJ whole genome shotgun (WGS) entry which is preliminary data.</text>
</comment>
<dbReference type="InterPro" id="IPR013766">
    <property type="entry name" value="Thioredoxin_domain"/>
</dbReference>
<dbReference type="Proteomes" id="UP000229176">
    <property type="component" value="Unassembled WGS sequence"/>
</dbReference>
<sequence length="247" mass="27505">METETKNELPTQNETHSGGNKLSIPMAIIVAGILVAGAVYFSSVKPKEAIQNQQPESADSKLENVRAISETDHIRGNINAPTKIVEYSDTECPFCKQFHLTMKQVMEEYGKDNKVVWIYRHSPIDQLHPRARKEAEATECANELGGNDKFWEYLDRVYEITPTNNGLDPKELPKIAEYVGLNVADFNACLDSGKYAQRIEEDLQNASATGGGGTPWSIVIAKDGKKYPINGALPYENVKQLIDFTLK</sequence>
<dbReference type="SUPFAM" id="SSF52833">
    <property type="entry name" value="Thioredoxin-like"/>
    <property type="match status" value="1"/>
</dbReference>
<feature type="domain" description="Thioredoxin" evidence="7">
    <location>
        <begin position="44"/>
        <end position="247"/>
    </location>
</feature>
<keyword evidence="4" id="KW-1015">Disulfide bond</keyword>
<evidence type="ECO:0000256" key="4">
    <source>
        <dbReference type="ARBA" id="ARBA00023157"/>
    </source>
</evidence>
<gene>
    <name evidence="8" type="ORF">COW91_01925</name>
</gene>
<comment type="similarity">
    <text evidence="1">Belongs to the thioredoxin family. DsbA subfamily.</text>
</comment>